<evidence type="ECO:0000313" key="11">
    <source>
        <dbReference type="EMBL" id="KAK4544530.1"/>
    </source>
</evidence>
<gene>
    <name evidence="11" type="ORF">LTR36_004102</name>
</gene>
<dbReference type="Gene3D" id="3.30.40.10">
    <property type="entry name" value="Zinc/RING finger domain, C3HC4 (zinc finger)"/>
    <property type="match status" value="1"/>
</dbReference>
<keyword evidence="7" id="KW-0862">Zinc</keyword>
<organism evidence="11 12">
    <name type="scientific">Oleoguttula mirabilis</name>
    <dbReference type="NCBI Taxonomy" id="1507867"/>
    <lineage>
        <taxon>Eukaryota</taxon>
        <taxon>Fungi</taxon>
        <taxon>Dikarya</taxon>
        <taxon>Ascomycota</taxon>
        <taxon>Pezizomycotina</taxon>
        <taxon>Dothideomycetes</taxon>
        <taxon>Dothideomycetidae</taxon>
        <taxon>Mycosphaerellales</taxon>
        <taxon>Teratosphaeriaceae</taxon>
        <taxon>Oleoguttula</taxon>
    </lineage>
</organism>
<feature type="region of interest" description="Disordered" evidence="9">
    <location>
        <begin position="142"/>
        <end position="216"/>
    </location>
</feature>
<dbReference type="InterPro" id="IPR013083">
    <property type="entry name" value="Znf_RING/FYVE/PHD"/>
</dbReference>
<evidence type="ECO:0000256" key="1">
    <source>
        <dbReference type="ARBA" id="ARBA00000900"/>
    </source>
</evidence>
<dbReference type="InterPro" id="IPR051834">
    <property type="entry name" value="RING_finger_E3_ligase"/>
</dbReference>
<feature type="domain" description="RING-type" evidence="10">
    <location>
        <begin position="338"/>
        <end position="379"/>
    </location>
</feature>
<feature type="region of interest" description="Disordered" evidence="9">
    <location>
        <begin position="382"/>
        <end position="494"/>
    </location>
</feature>
<keyword evidence="6" id="KW-0833">Ubl conjugation pathway</keyword>
<dbReference type="Proteomes" id="UP001324427">
    <property type="component" value="Unassembled WGS sequence"/>
</dbReference>
<evidence type="ECO:0000256" key="5">
    <source>
        <dbReference type="ARBA" id="ARBA00022771"/>
    </source>
</evidence>
<evidence type="ECO:0000256" key="4">
    <source>
        <dbReference type="ARBA" id="ARBA00022723"/>
    </source>
</evidence>
<dbReference type="PANTHER" id="PTHR45931">
    <property type="entry name" value="SI:CH211-59O9.10"/>
    <property type="match status" value="1"/>
</dbReference>
<keyword evidence="4" id="KW-0479">Metal-binding</keyword>
<evidence type="ECO:0000256" key="6">
    <source>
        <dbReference type="ARBA" id="ARBA00022786"/>
    </source>
</evidence>
<protein>
    <recommendedName>
        <fullName evidence="2">RING-type E3 ubiquitin transferase</fullName>
        <ecNumber evidence="2">2.3.2.27</ecNumber>
    </recommendedName>
</protein>
<dbReference type="FunFam" id="3.30.40.10:FF:000127">
    <property type="entry name" value="E3 ubiquitin-protein ligase RNF181"/>
    <property type="match status" value="1"/>
</dbReference>
<comment type="catalytic activity">
    <reaction evidence="1">
        <text>S-ubiquitinyl-[E2 ubiquitin-conjugating enzyme]-L-cysteine + [acceptor protein]-L-lysine = [E2 ubiquitin-conjugating enzyme]-L-cysteine + N(6)-ubiquitinyl-[acceptor protein]-L-lysine.</text>
        <dbReference type="EC" id="2.3.2.27"/>
    </reaction>
</comment>
<name>A0AAV9JHS3_9PEZI</name>
<dbReference type="PROSITE" id="PS50089">
    <property type="entry name" value="ZF_RING_2"/>
    <property type="match status" value="1"/>
</dbReference>
<feature type="compositionally biased region" description="Low complexity" evidence="9">
    <location>
        <begin position="142"/>
        <end position="160"/>
    </location>
</feature>
<dbReference type="PANTHER" id="PTHR45931:SF3">
    <property type="entry name" value="RING ZINC FINGER-CONTAINING PROTEIN"/>
    <property type="match status" value="1"/>
</dbReference>
<evidence type="ECO:0000256" key="7">
    <source>
        <dbReference type="ARBA" id="ARBA00022833"/>
    </source>
</evidence>
<dbReference type="CDD" id="cd16454">
    <property type="entry name" value="RING-H2_PA-TM-RING"/>
    <property type="match status" value="1"/>
</dbReference>
<reference evidence="11 12" key="1">
    <citation type="submission" date="2021-11" db="EMBL/GenBank/DDBJ databases">
        <title>Black yeast isolated from Biological Soil Crust.</title>
        <authorList>
            <person name="Kurbessoian T."/>
        </authorList>
    </citation>
    <scope>NUCLEOTIDE SEQUENCE [LARGE SCALE GENOMIC DNA]</scope>
    <source>
        <strain evidence="11 12">CCFEE 5522</strain>
    </source>
</reference>
<dbReference type="GO" id="GO:0005634">
    <property type="term" value="C:nucleus"/>
    <property type="evidence" value="ECO:0007669"/>
    <property type="project" value="TreeGrafter"/>
</dbReference>
<feature type="region of interest" description="Disordered" evidence="9">
    <location>
        <begin position="45"/>
        <end position="124"/>
    </location>
</feature>
<dbReference type="EC" id="2.3.2.27" evidence="2"/>
<keyword evidence="3" id="KW-0808">Transferase</keyword>
<dbReference type="EMBL" id="JAVFHQ010000024">
    <property type="protein sequence ID" value="KAK4544530.1"/>
    <property type="molecule type" value="Genomic_DNA"/>
</dbReference>
<feature type="compositionally biased region" description="Polar residues" evidence="9">
    <location>
        <begin position="85"/>
        <end position="101"/>
    </location>
</feature>
<dbReference type="GO" id="GO:0061630">
    <property type="term" value="F:ubiquitin protein ligase activity"/>
    <property type="evidence" value="ECO:0007669"/>
    <property type="project" value="UniProtKB-EC"/>
</dbReference>
<dbReference type="InterPro" id="IPR001841">
    <property type="entry name" value="Znf_RING"/>
</dbReference>
<accession>A0AAV9JHS3</accession>
<keyword evidence="5 8" id="KW-0863">Zinc-finger</keyword>
<feature type="compositionally biased region" description="Basic and acidic residues" evidence="9">
    <location>
        <begin position="46"/>
        <end position="68"/>
    </location>
</feature>
<dbReference type="Pfam" id="PF13639">
    <property type="entry name" value="zf-RING_2"/>
    <property type="match status" value="1"/>
</dbReference>
<feature type="compositionally biased region" description="Low complexity" evidence="9">
    <location>
        <begin position="470"/>
        <end position="480"/>
    </location>
</feature>
<proteinExistence type="predicted"/>
<dbReference type="GO" id="GO:0008270">
    <property type="term" value="F:zinc ion binding"/>
    <property type="evidence" value="ECO:0007669"/>
    <property type="project" value="UniProtKB-KW"/>
</dbReference>
<dbReference type="GO" id="GO:0006511">
    <property type="term" value="P:ubiquitin-dependent protein catabolic process"/>
    <property type="evidence" value="ECO:0007669"/>
    <property type="project" value="TreeGrafter"/>
</dbReference>
<evidence type="ECO:0000313" key="12">
    <source>
        <dbReference type="Proteomes" id="UP001324427"/>
    </source>
</evidence>
<evidence type="ECO:0000259" key="10">
    <source>
        <dbReference type="PROSITE" id="PS50089"/>
    </source>
</evidence>
<evidence type="ECO:0000256" key="3">
    <source>
        <dbReference type="ARBA" id="ARBA00022679"/>
    </source>
</evidence>
<feature type="compositionally biased region" description="Gly residues" evidence="9">
    <location>
        <begin position="454"/>
        <end position="464"/>
    </location>
</feature>
<dbReference type="GO" id="GO:0016567">
    <property type="term" value="P:protein ubiquitination"/>
    <property type="evidence" value="ECO:0007669"/>
    <property type="project" value="UniProtKB-ARBA"/>
</dbReference>
<feature type="compositionally biased region" description="Polar residues" evidence="9">
    <location>
        <begin position="424"/>
        <end position="433"/>
    </location>
</feature>
<evidence type="ECO:0000256" key="8">
    <source>
        <dbReference type="PROSITE-ProRule" id="PRU00175"/>
    </source>
</evidence>
<keyword evidence="12" id="KW-1185">Reference proteome</keyword>
<sequence length="494" mass="52268">MDRTNQQQPPRQRDMVYCHQCENEWYRDEHGLTCPECQSDFTEIIEAEHDPRDDHLPDLEPPDHDRGEYYGTPDPDEGDIDGLRWQQTGPGQVRGTFNRTYQFGGGQGDQQQGQQGQQGGGLGGIFGGMLGSLVQGAMNNVAQRQQQPGQAQPGQEQRPQSPEGGPGGRAASAPDTARAGTTVRHYHGPLGHMTIATSSNVGGNLHPRDANAPQPFQVQPNYIDQIMQQMVMNIGPGGPHGMGGGQGGLVFADGGMGGGQNPFAAGPFGNVFSMLNGMTGMGGDAVFSQEEMDRVITRMMEENQTGHAPGPASEAAIRALPTRPIEAKDLADNGKAECTICMDEVLIGNSVTVLPCSHWFHDDCITAWLSEHDTCPHCRQGIMPKDETSSNSARQPSQAPLNDMSNPAQVPGSFPGAAPDRQETSGSRQQPESPSLHRRASSTSSAGRQASSGGRQGSSRGGMFKGMRDAFGGSRNNNNNGEGGSGGGPGAAGS</sequence>
<feature type="compositionally biased region" description="Gly residues" evidence="9">
    <location>
        <begin position="481"/>
        <end position="494"/>
    </location>
</feature>
<evidence type="ECO:0000256" key="2">
    <source>
        <dbReference type="ARBA" id="ARBA00012483"/>
    </source>
</evidence>
<feature type="compositionally biased region" description="Polar residues" evidence="9">
    <location>
        <begin position="389"/>
        <end position="408"/>
    </location>
</feature>
<dbReference type="AlphaFoldDB" id="A0AAV9JHS3"/>
<feature type="compositionally biased region" description="Low complexity" evidence="9">
    <location>
        <begin position="441"/>
        <end position="453"/>
    </location>
</feature>
<dbReference type="SMART" id="SM00184">
    <property type="entry name" value="RING"/>
    <property type="match status" value="1"/>
</dbReference>
<dbReference type="SUPFAM" id="SSF57850">
    <property type="entry name" value="RING/U-box"/>
    <property type="match status" value="1"/>
</dbReference>
<comment type="caution">
    <text evidence="11">The sequence shown here is derived from an EMBL/GenBank/DDBJ whole genome shotgun (WGS) entry which is preliminary data.</text>
</comment>
<evidence type="ECO:0000256" key="9">
    <source>
        <dbReference type="SAM" id="MobiDB-lite"/>
    </source>
</evidence>